<dbReference type="EMBL" id="MCIB01000001">
    <property type="protein sequence ID" value="RKD34512.1"/>
    <property type="molecule type" value="Genomic_DNA"/>
</dbReference>
<feature type="transmembrane region" description="Helical" evidence="1">
    <location>
        <begin position="7"/>
        <end position="24"/>
    </location>
</feature>
<accession>A0A419TAN4</accession>
<gene>
    <name evidence="2" type="ORF">BET03_01385</name>
</gene>
<keyword evidence="1" id="KW-0472">Membrane</keyword>
<feature type="transmembrane region" description="Helical" evidence="1">
    <location>
        <begin position="51"/>
        <end position="75"/>
    </location>
</feature>
<name>A0A419TAN4_9FIRM</name>
<dbReference type="Proteomes" id="UP000284177">
    <property type="component" value="Unassembled WGS sequence"/>
</dbReference>
<keyword evidence="1" id="KW-0812">Transmembrane</keyword>
<dbReference type="AlphaFoldDB" id="A0A419TAN4"/>
<proteinExistence type="predicted"/>
<evidence type="ECO:0000256" key="1">
    <source>
        <dbReference type="SAM" id="Phobius"/>
    </source>
</evidence>
<feature type="transmembrane region" description="Helical" evidence="1">
    <location>
        <begin position="96"/>
        <end position="123"/>
    </location>
</feature>
<evidence type="ECO:0000313" key="3">
    <source>
        <dbReference type="Proteomes" id="UP000284177"/>
    </source>
</evidence>
<keyword evidence="3" id="KW-1185">Reference proteome</keyword>
<dbReference type="RefSeq" id="WP_120166484.1">
    <property type="nucleotide sequence ID" value="NZ_MCIB01000001.1"/>
</dbReference>
<feature type="transmembrane region" description="Helical" evidence="1">
    <location>
        <begin position="143"/>
        <end position="162"/>
    </location>
</feature>
<protein>
    <submittedName>
        <fullName evidence="2">Uncharacterized protein</fullName>
    </submittedName>
</protein>
<reference evidence="2 3" key="1">
    <citation type="submission" date="2016-08" db="EMBL/GenBank/DDBJ databases">
        <title>Novel Firmicutes and Novel Genomes.</title>
        <authorList>
            <person name="Poppleton D.I."/>
            <person name="Gribaldo S."/>
        </authorList>
    </citation>
    <scope>NUCLEOTIDE SEQUENCE [LARGE SCALE GENOMIC DNA]</scope>
    <source>
        <strain evidence="2 3">CTT3</strain>
    </source>
</reference>
<evidence type="ECO:0000313" key="2">
    <source>
        <dbReference type="EMBL" id="RKD34512.1"/>
    </source>
</evidence>
<comment type="caution">
    <text evidence="2">The sequence shown here is derived from an EMBL/GenBank/DDBJ whole genome shotgun (WGS) entry which is preliminary data.</text>
</comment>
<sequence>MLSILYSIKYLLCVLLNAFIIKLMDDYIDSSNNLFTDFISKTKEGILPYSLLIFAIACLINVKLSASLFLSSYIVGMYGDFNRRLTLKLKGYQESLIILLIGIFLIGLMEMISSLLIIVTFQIIDDLIDYNKDKYFNCLNLAIKYGVIEVLIFACILILITIKLNYQKLIYCSIIFSVFQFIEKIINVEEVNWN</sequence>
<organism evidence="2 3">
    <name type="scientific">Thermohalobacter berrensis</name>
    <dbReference type="NCBI Taxonomy" id="99594"/>
    <lineage>
        <taxon>Bacteria</taxon>
        <taxon>Bacillati</taxon>
        <taxon>Bacillota</taxon>
        <taxon>Tissierellia</taxon>
        <taxon>Tissierellales</taxon>
        <taxon>Thermohalobacteraceae</taxon>
        <taxon>Thermohalobacter</taxon>
    </lineage>
</organism>
<keyword evidence="1" id="KW-1133">Transmembrane helix</keyword>
<dbReference type="OrthoDB" id="1680253at2"/>